<accession>A0ABD0MVA6</accession>
<name>A0ABD0MVA6_CIRMR</name>
<evidence type="ECO:0000313" key="1">
    <source>
        <dbReference type="EMBL" id="KAL0153902.1"/>
    </source>
</evidence>
<sequence>MVSCVSPRDIMDGGIESQAAEACWAHNSEIDGSKPSSAKAFELAYVTEPQEKGKRSEPVCENLRTISLLIAVIHPKQS</sequence>
<dbReference type="EMBL" id="JAMKFB020000068">
    <property type="protein sequence ID" value="KAL0153902.1"/>
    <property type="molecule type" value="Genomic_DNA"/>
</dbReference>
<organism evidence="1 2">
    <name type="scientific">Cirrhinus mrigala</name>
    <name type="common">Mrigala</name>
    <dbReference type="NCBI Taxonomy" id="683832"/>
    <lineage>
        <taxon>Eukaryota</taxon>
        <taxon>Metazoa</taxon>
        <taxon>Chordata</taxon>
        <taxon>Craniata</taxon>
        <taxon>Vertebrata</taxon>
        <taxon>Euteleostomi</taxon>
        <taxon>Actinopterygii</taxon>
        <taxon>Neopterygii</taxon>
        <taxon>Teleostei</taxon>
        <taxon>Ostariophysi</taxon>
        <taxon>Cypriniformes</taxon>
        <taxon>Cyprinidae</taxon>
        <taxon>Labeoninae</taxon>
        <taxon>Labeonini</taxon>
        <taxon>Cirrhinus</taxon>
    </lineage>
</organism>
<reference evidence="1 2" key="1">
    <citation type="submission" date="2024-05" db="EMBL/GenBank/DDBJ databases">
        <title>Genome sequencing and assembly of Indian major carp, Cirrhinus mrigala (Hamilton, 1822).</title>
        <authorList>
            <person name="Mohindra V."/>
            <person name="Chowdhury L.M."/>
            <person name="Lal K."/>
            <person name="Jena J.K."/>
        </authorList>
    </citation>
    <scope>NUCLEOTIDE SEQUENCE [LARGE SCALE GENOMIC DNA]</scope>
    <source>
        <strain evidence="1">CM1030</strain>
        <tissue evidence="1">Blood</tissue>
    </source>
</reference>
<dbReference type="AlphaFoldDB" id="A0ABD0MVA6"/>
<keyword evidence="2" id="KW-1185">Reference proteome</keyword>
<gene>
    <name evidence="1" type="ORF">M9458_050823</name>
</gene>
<dbReference type="Proteomes" id="UP001529510">
    <property type="component" value="Unassembled WGS sequence"/>
</dbReference>
<protein>
    <submittedName>
        <fullName evidence="1">Uncharacterized protein</fullName>
    </submittedName>
</protein>
<proteinExistence type="predicted"/>
<comment type="caution">
    <text evidence="1">The sequence shown here is derived from an EMBL/GenBank/DDBJ whole genome shotgun (WGS) entry which is preliminary data.</text>
</comment>
<evidence type="ECO:0000313" key="2">
    <source>
        <dbReference type="Proteomes" id="UP001529510"/>
    </source>
</evidence>
<feature type="non-terminal residue" evidence="1">
    <location>
        <position position="78"/>
    </location>
</feature>